<proteinExistence type="predicted"/>
<evidence type="ECO:0000313" key="2">
    <source>
        <dbReference type="EMBL" id="KAG5492893.1"/>
    </source>
</evidence>
<dbReference type="KEGG" id="phet:94287597"/>
<keyword evidence="3" id="KW-1185">Reference proteome</keyword>
<comment type="caution">
    <text evidence="2">The sequence shown here is derived from an EMBL/GenBank/DDBJ whole genome shotgun (WGS) entry which is preliminary data.</text>
</comment>
<dbReference type="RefSeq" id="XP_067753677.1">
    <property type="nucleotide sequence ID" value="XM_067897520.1"/>
</dbReference>
<feature type="transmembrane region" description="Helical" evidence="1">
    <location>
        <begin position="12"/>
        <end position="31"/>
    </location>
</feature>
<evidence type="ECO:0000256" key="1">
    <source>
        <dbReference type="SAM" id="Phobius"/>
    </source>
</evidence>
<evidence type="ECO:0000313" key="3">
    <source>
        <dbReference type="Proteomes" id="UP000674318"/>
    </source>
</evidence>
<feature type="transmembrane region" description="Helical" evidence="1">
    <location>
        <begin position="92"/>
        <end position="109"/>
    </location>
</feature>
<keyword evidence="1" id="KW-0472">Membrane</keyword>
<dbReference type="GeneID" id="94287597"/>
<sequence length="148" mass="16502">MEALINAILGLNPVYVVASAIAQQMVAMIWFDCIVRQIDRYYVAADKGVRRVEHAIKRYPGAIVSAATLACSLLRSIILLTVVSMLHCSTFYQYQSAAMVAVVVGMTRVHRTFSCQRPIQIFVTETGYEMVAAMTAAVVCYCMKKYNF</sequence>
<accession>A0A836LA10</accession>
<name>A0A836LA10_9TRYP</name>
<protein>
    <submittedName>
        <fullName evidence="2">Uncharacterized protein</fullName>
    </submittedName>
</protein>
<gene>
    <name evidence="2" type="ORF">JKF63_01473</name>
</gene>
<dbReference type="EMBL" id="JAFJZO010000035">
    <property type="protein sequence ID" value="KAG5492893.1"/>
    <property type="molecule type" value="Genomic_DNA"/>
</dbReference>
<dbReference type="AlphaFoldDB" id="A0A836LA10"/>
<reference evidence="2 3" key="1">
    <citation type="submission" date="2021-02" db="EMBL/GenBank/DDBJ databases">
        <title>Porcisia hertigi Genome sequencing and assembly.</title>
        <authorList>
            <person name="Almutairi H."/>
            <person name="Gatherer D."/>
        </authorList>
    </citation>
    <scope>NUCLEOTIDE SEQUENCE [LARGE SCALE GENOMIC DNA]</scope>
    <source>
        <strain evidence="2 3">C119</strain>
    </source>
</reference>
<dbReference type="OrthoDB" id="271154at2759"/>
<feature type="transmembrane region" description="Helical" evidence="1">
    <location>
        <begin position="59"/>
        <end position="86"/>
    </location>
</feature>
<organism evidence="2 3">
    <name type="scientific">Porcisia hertigi</name>
    <dbReference type="NCBI Taxonomy" id="2761500"/>
    <lineage>
        <taxon>Eukaryota</taxon>
        <taxon>Discoba</taxon>
        <taxon>Euglenozoa</taxon>
        <taxon>Kinetoplastea</taxon>
        <taxon>Metakinetoplastina</taxon>
        <taxon>Trypanosomatida</taxon>
        <taxon>Trypanosomatidae</taxon>
        <taxon>Leishmaniinae</taxon>
        <taxon>Porcisia</taxon>
    </lineage>
</organism>
<keyword evidence="1" id="KW-0812">Transmembrane</keyword>
<keyword evidence="1" id="KW-1133">Transmembrane helix</keyword>
<dbReference type="Proteomes" id="UP000674318">
    <property type="component" value="Chromosome 35"/>
</dbReference>